<feature type="compositionally biased region" description="Basic and acidic residues" evidence="1">
    <location>
        <begin position="571"/>
        <end position="584"/>
    </location>
</feature>
<feature type="compositionally biased region" description="Acidic residues" evidence="1">
    <location>
        <begin position="585"/>
        <end position="601"/>
    </location>
</feature>
<feature type="region of interest" description="Disordered" evidence="1">
    <location>
        <begin position="538"/>
        <end position="637"/>
    </location>
</feature>
<dbReference type="AlphaFoldDB" id="A0AAW2Y4H2"/>
<dbReference type="PANTHER" id="PTHR33477">
    <property type="entry name" value="P-LOOP NTPASE DOMAIN-CONTAINING PROTEIN LPA1 HOMOLOG 1"/>
    <property type="match status" value="1"/>
</dbReference>
<dbReference type="PANTHER" id="PTHR33477:SF3">
    <property type="entry name" value="P-LOOP NTPASE DOMAIN-CONTAINING PROTEIN LPA1 HOMOLOG 1"/>
    <property type="match status" value="1"/>
</dbReference>
<reference evidence="2" key="2">
    <citation type="journal article" date="2024" name="Plant">
        <title>Genomic evolution and insights into agronomic trait innovations of Sesamum species.</title>
        <authorList>
            <person name="Miao H."/>
            <person name="Wang L."/>
            <person name="Qu L."/>
            <person name="Liu H."/>
            <person name="Sun Y."/>
            <person name="Le M."/>
            <person name="Wang Q."/>
            <person name="Wei S."/>
            <person name="Zheng Y."/>
            <person name="Lin W."/>
            <person name="Duan Y."/>
            <person name="Cao H."/>
            <person name="Xiong S."/>
            <person name="Wang X."/>
            <person name="Wei L."/>
            <person name="Li C."/>
            <person name="Ma Q."/>
            <person name="Ju M."/>
            <person name="Zhao R."/>
            <person name="Li G."/>
            <person name="Mu C."/>
            <person name="Tian Q."/>
            <person name="Mei H."/>
            <person name="Zhang T."/>
            <person name="Gao T."/>
            <person name="Zhang H."/>
        </authorList>
    </citation>
    <scope>NUCLEOTIDE SEQUENCE</scope>
    <source>
        <strain evidence="2">KEN1</strain>
    </source>
</reference>
<name>A0AAW2Y4H2_9LAMI</name>
<organism evidence="2">
    <name type="scientific">Sesamum latifolium</name>
    <dbReference type="NCBI Taxonomy" id="2727402"/>
    <lineage>
        <taxon>Eukaryota</taxon>
        <taxon>Viridiplantae</taxon>
        <taxon>Streptophyta</taxon>
        <taxon>Embryophyta</taxon>
        <taxon>Tracheophyta</taxon>
        <taxon>Spermatophyta</taxon>
        <taxon>Magnoliopsida</taxon>
        <taxon>eudicotyledons</taxon>
        <taxon>Gunneridae</taxon>
        <taxon>Pentapetalae</taxon>
        <taxon>asterids</taxon>
        <taxon>lamiids</taxon>
        <taxon>Lamiales</taxon>
        <taxon>Pedaliaceae</taxon>
        <taxon>Sesamum</taxon>
    </lineage>
</organism>
<dbReference type="SUPFAM" id="SSF52540">
    <property type="entry name" value="P-loop containing nucleoside triphosphate hydrolases"/>
    <property type="match status" value="1"/>
</dbReference>
<accession>A0AAW2Y4H2</accession>
<dbReference type="EMBL" id="JACGWN010000002">
    <property type="protein sequence ID" value="KAL0460721.1"/>
    <property type="molecule type" value="Genomic_DNA"/>
</dbReference>
<gene>
    <name evidence="2" type="ORF">Slati_0699300</name>
</gene>
<reference evidence="2" key="1">
    <citation type="submission" date="2020-06" db="EMBL/GenBank/DDBJ databases">
        <authorList>
            <person name="Li T."/>
            <person name="Hu X."/>
            <person name="Zhang T."/>
            <person name="Song X."/>
            <person name="Zhang H."/>
            <person name="Dai N."/>
            <person name="Sheng W."/>
            <person name="Hou X."/>
            <person name="Wei L."/>
        </authorList>
    </citation>
    <scope>NUCLEOTIDE SEQUENCE</scope>
    <source>
        <strain evidence="2">KEN1</strain>
        <tissue evidence="2">Leaf</tissue>
    </source>
</reference>
<sequence length="637" mass="70016">MAASEGVAKLLYIIVVDDDSAQAVAPEKKGSTSFRYTRSLLQSTLQLMGCKARHAFKISQRVFEIMRSESFMEKMASDSVNVPPKDAKIYPQRETECCTHASLDEDGIGNLSRGADKTKTRTFELYKRLTTVLVGRTPFLDVVCDALSEYKYVGPNQRADLVLACRIRERKESVTVLLCGTSGCGKSTLSALLGSRLGITTVISTDSIRHMMRSFVSEEQNPLLWASTYHAGEHLDQVAVAAAKAKKKANKAGVSAASLAKDEAVSNSTYGKSDGSTTASDLPSLKQMAIEGFKAQSEMVIDSLDRLITAWEERKESVVVEGVHLSLNFVMGLMKKHPSIIPFMIYISSEGKHLERFAVRAKYMTLDPARNKYVKYIRNIRTIQEYLCYRADKHLVPKINNTNVDKSVAVIHATVFSCLRRREAGEPLYDPITNTVSVVDEEYRNQCAANSLSSKGMFQLIQRQGSSRQLMALLNDDGSVAKAWPVDIIDYNGKPIVAHPTGNGLGTPMYGPLQIGKAEPVNLQFGHFGISAWTGDAGGTSHASSIDDSKCSTESGSRSCSSSPRISGDGPSKELKEEHSVHGSDEEEVDDSVETDSDEYFTDASKHLDEELEGSVDEELTKSDDEYDDLAVEYPRQ</sequence>
<dbReference type="Pfam" id="PF13671">
    <property type="entry name" value="AAA_33"/>
    <property type="match status" value="1"/>
</dbReference>
<protein>
    <submittedName>
        <fullName evidence="2">P-loop NTPase domain-containing protein LPA11</fullName>
    </submittedName>
</protein>
<comment type="caution">
    <text evidence="2">The sequence shown here is derived from an EMBL/GenBank/DDBJ whole genome shotgun (WGS) entry which is preliminary data.</text>
</comment>
<proteinExistence type="predicted"/>
<dbReference type="Gene3D" id="3.40.50.300">
    <property type="entry name" value="P-loop containing nucleotide triphosphate hydrolases"/>
    <property type="match status" value="1"/>
</dbReference>
<feature type="compositionally biased region" description="Low complexity" evidence="1">
    <location>
        <begin position="552"/>
        <end position="568"/>
    </location>
</feature>
<dbReference type="InterPro" id="IPR027417">
    <property type="entry name" value="P-loop_NTPase"/>
</dbReference>
<evidence type="ECO:0000313" key="2">
    <source>
        <dbReference type="EMBL" id="KAL0460721.1"/>
    </source>
</evidence>
<evidence type="ECO:0000256" key="1">
    <source>
        <dbReference type="SAM" id="MobiDB-lite"/>
    </source>
</evidence>